<evidence type="ECO:0000313" key="6">
    <source>
        <dbReference type="EMBL" id="QGP73761.1"/>
    </source>
</evidence>
<dbReference type="FunFam" id="3.30.200.20:FF:000604">
    <property type="entry name" value="Proline-rich receptor-like protein kinase PERK8"/>
    <property type="match status" value="1"/>
</dbReference>
<feature type="region of interest" description="Disordered" evidence="4">
    <location>
        <begin position="179"/>
        <end position="213"/>
    </location>
</feature>
<dbReference type="Gene3D" id="3.30.200.20">
    <property type="entry name" value="Phosphorylase Kinase, domain 1"/>
    <property type="match status" value="1"/>
</dbReference>
<keyword evidence="6" id="KW-0675">Receptor</keyword>
<dbReference type="AlphaFoldDB" id="A0A650AVG9"/>
<protein>
    <submittedName>
        <fullName evidence="6">Proline-rich receptor-like protein kinase PERK3</fullName>
    </submittedName>
</protein>
<evidence type="ECO:0000256" key="1">
    <source>
        <dbReference type="ARBA" id="ARBA00022527"/>
    </source>
</evidence>
<dbReference type="Gene3D" id="1.10.510.10">
    <property type="entry name" value="Transferase(Phosphotransferase) domain 1"/>
    <property type="match status" value="1"/>
</dbReference>
<dbReference type="GO" id="GO:0004674">
    <property type="term" value="F:protein serine/threonine kinase activity"/>
    <property type="evidence" value="ECO:0007669"/>
    <property type="project" value="UniProtKB-KW"/>
</dbReference>
<dbReference type="PROSITE" id="PS00109">
    <property type="entry name" value="PROTEIN_KINASE_TYR"/>
    <property type="match status" value="1"/>
</dbReference>
<sequence length="763" mass="85140">MSECRKVVVIQDLSRETSLKGIRALKGLPLEPGDEITFLGILHQVNNPMGYKMKADNANPLIVEEEFSRKTDEYNCNVHNTGIVRHWKNIQIRVEVKVIYGPSAKKIALAAAKDLGATWVILDRQMKRDKKYFIDELPKCRISRLKRDNTIEELQRMKLGEEAAVERVVVRNVTYGDMIPGTTDKSPEKDCSDSKKRPNLAHFQQPESVKITPEVMNAAPEVSGSGSTGSHLLQSAEQKSISLPADEKGEEFVKPDFIKLSPPLVGKITESVTLLLTTTASSSSLVNTEASSSSQTDAKTTRFHHSDGLYTTNTELEELSPQTMISPDSPYLDHSDYEEFPGLYQTKDVFKNSVCSCGNRRPIIGWSKEFRYAELNKATEGFAPKNFLSEGGFGSVYRGRLKNGMYVAVKQHKHASLQGEKEFKSEVNVLSKARNENVVMLLGSCTEGTNRLLVYEYVCNGSLDQLLSKLNAYKCTYIEHSRRPFRWEKRIKIASGAARGLKYLHENSIIHRDVRPNNILVTHDHESLLGDFGLARAHEADHSSETRVVGTLGYLAPEYAESGKVSTKTDVYAFGVVLLQLITGFTTNDKQLKGRSLVGWARPLLKEGNYPLLVDERISEYYDVHHLYWMVRVAEKCLSKDPQKRPTMATVVQILDYLANGDPTSSVKAFSPAQSDTISVAESNVSDEDTEAEIGSTFSGRSPSVSNRSKLSGKYSPLPGYESSTRRQSVLAMSKLAAETARKEKARGIMRVKSSLHYNEMVD</sequence>
<dbReference type="InterPro" id="IPR001245">
    <property type="entry name" value="Ser-Thr/Tyr_kinase_cat_dom"/>
</dbReference>
<dbReference type="Pfam" id="PF07714">
    <property type="entry name" value="PK_Tyr_Ser-Thr"/>
    <property type="match status" value="1"/>
</dbReference>
<reference evidence="6" key="1">
    <citation type="journal article" date="2019" name="Environ. Sci. Technol.">
        <title>cDNA Library for Mining Functional Genes in Sedum alfredii Hance Related to Cadmium Tolerance and Characterization of the Roles of a Novel SaCTP2 Gene in Enhancing Cadmium Hyperaccumulation.</title>
        <authorList>
            <person name="Liu M."/>
            <person name="He X."/>
            <person name="Feng T."/>
            <person name="Zhuo R."/>
            <person name="Qiu W."/>
            <person name="Han X."/>
            <person name="Qiao G."/>
            <person name="Zhang D."/>
        </authorList>
    </citation>
    <scope>NUCLEOTIDE SEQUENCE</scope>
</reference>
<keyword evidence="6" id="KW-0418">Kinase</keyword>
<keyword evidence="3" id="KW-0067">ATP-binding</keyword>
<dbReference type="EMBL" id="MK044862">
    <property type="protein sequence ID" value="QGP73761.1"/>
    <property type="molecule type" value="mRNA"/>
</dbReference>
<keyword evidence="2" id="KW-0547">Nucleotide-binding</keyword>
<keyword evidence="1" id="KW-0723">Serine/threonine-protein kinase</keyword>
<feature type="compositionally biased region" description="Basic and acidic residues" evidence="4">
    <location>
        <begin position="185"/>
        <end position="196"/>
    </location>
</feature>
<gene>
    <name evidence="6" type="primary">PERK3</name>
</gene>
<evidence type="ECO:0000256" key="3">
    <source>
        <dbReference type="ARBA" id="ARBA00022840"/>
    </source>
</evidence>
<dbReference type="InterPro" id="IPR000719">
    <property type="entry name" value="Prot_kinase_dom"/>
</dbReference>
<dbReference type="PANTHER" id="PTHR47989:SF8">
    <property type="entry name" value="INACTIVE PROTEIN KINASE SELMODRAFT_444075-LIKE"/>
    <property type="match status" value="1"/>
</dbReference>
<evidence type="ECO:0000256" key="2">
    <source>
        <dbReference type="ARBA" id="ARBA00022741"/>
    </source>
</evidence>
<dbReference type="InterPro" id="IPR008266">
    <property type="entry name" value="Tyr_kinase_AS"/>
</dbReference>
<dbReference type="GO" id="GO:0004713">
    <property type="term" value="F:protein tyrosine kinase activity"/>
    <property type="evidence" value="ECO:0007669"/>
    <property type="project" value="InterPro"/>
</dbReference>
<name>A0A650AVG9_9MAGN</name>
<evidence type="ECO:0000256" key="4">
    <source>
        <dbReference type="SAM" id="MobiDB-lite"/>
    </source>
</evidence>
<organism evidence="6">
    <name type="scientific">Sedum alfredii</name>
    <dbReference type="NCBI Taxonomy" id="439688"/>
    <lineage>
        <taxon>Eukaryota</taxon>
        <taxon>Viridiplantae</taxon>
        <taxon>Streptophyta</taxon>
        <taxon>Embryophyta</taxon>
        <taxon>Tracheophyta</taxon>
        <taxon>Spermatophyta</taxon>
        <taxon>Magnoliopsida</taxon>
        <taxon>eudicotyledons</taxon>
        <taxon>Gunneridae</taxon>
        <taxon>Pentapetalae</taxon>
        <taxon>Saxifragales</taxon>
        <taxon>Crassulaceae</taxon>
        <taxon>Sedum</taxon>
    </lineage>
</organism>
<dbReference type="InterPro" id="IPR011009">
    <property type="entry name" value="Kinase-like_dom_sf"/>
</dbReference>
<feature type="region of interest" description="Disordered" evidence="4">
    <location>
        <begin position="685"/>
        <end position="726"/>
    </location>
</feature>
<accession>A0A650AVG9</accession>
<evidence type="ECO:0000259" key="5">
    <source>
        <dbReference type="PROSITE" id="PS50011"/>
    </source>
</evidence>
<proteinExistence type="evidence at transcript level"/>
<dbReference type="SMART" id="SM00219">
    <property type="entry name" value="TyrKc"/>
    <property type="match status" value="1"/>
</dbReference>
<feature type="domain" description="Protein kinase" evidence="5">
    <location>
        <begin position="382"/>
        <end position="658"/>
    </location>
</feature>
<feature type="compositionally biased region" description="Polar residues" evidence="4">
    <location>
        <begin position="696"/>
        <end position="710"/>
    </location>
</feature>
<dbReference type="InterPro" id="IPR020635">
    <property type="entry name" value="Tyr_kinase_cat_dom"/>
</dbReference>
<dbReference type="PROSITE" id="PS50011">
    <property type="entry name" value="PROTEIN_KINASE_DOM"/>
    <property type="match status" value="1"/>
</dbReference>
<keyword evidence="6" id="KW-0808">Transferase</keyword>
<dbReference type="PANTHER" id="PTHR47989">
    <property type="entry name" value="OS01G0750732 PROTEIN"/>
    <property type="match status" value="1"/>
</dbReference>
<dbReference type="GO" id="GO:0005524">
    <property type="term" value="F:ATP binding"/>
    <property type="evidence" value="ECO:0007669"/>
    <property type="project" value="UniProtKB-KW"/>
</dbReference>
<dbReference type="SUPFAM" id="SSF56112">
    <property type="entry name" value="Protein kinase-like (PK-like)"/>
    <property type="match status" value="1"/>
</dbReference>